<evidence type="ECO:0000313" key="2">
    <source>
        <dbReference type="EMBL" id="CAF9926834.1"/>
    </source>
</evidence>
<accession>A0A8H3FP36</accession>
<organism evidence="2 3">
    <name type="scientific">Imshaugia aleurites</name>
    <dbReference type="NCBI Taxonomy" id="172621"/>
    <lineage>
        <taxon>Eukaryota</taxon>
        <taxon>Fungi</taxon>
        <taxon>Dikarya</taxon>
        <taxon>Ascomycota</taxon>
        <taxon>Pezizomycotina</taxon>
        <taxon>Lecanoromycetes</taxon>
        <taxon>OSLEUM clade</taxon>
        <taxon>Lecanoromycetidae</taxon>
        <taxon>Lecanorales</taxon>
        <taxon>Lecanorineae</taxon>
        <taxon>Parmeliaceae</taxon>
        <taxon>Imshaugia</taxon>
    </lineage>
</organism>
<comment type="caution">
    <text evidence="2">The sequence shown here is derived from an EMBL/GenBank/DDBJ whole genome shotgun (WGS) entry which is preliminary data.</text>
</comment>
<evidence type="ECO:0000313" key="3">
    <source>
        <dbReference type="Proteomes" id="UP000664534"/>
    </source>
</evidence>
<name>A0A8H3FP36_9LECA</name>
<evidence type="ECO:0000256" key="1">
    <source>
        <dbReference type="SAM" id="MobiDB-lite"/>
    </source>
</evidence>
<sequence length="470" mass="52492">MPGYMWDAQREPLKKSLRAFAQRVVPIAHTVGAANMLRDVDDLCFKYQSVDDSIKDTDEELRLIKAAVKQSHIFCTPEGMTIEETIANYGLESAIVLRNKHVRQVEKIARYWGLCKDLALASRRYSNLFKSVRLEIVPRYQPYTPPVVFPNKAIPCHVHAEIQLVTFYGMNTEVVKTMPRVLGVSKAACYLCDLFIFHHKHFFISKTHGRLYHQWNVPDLEEFSQRQLLDYRYALAMLNAQLQTSLVTERRNQWRRGHPLESWQALRSGFPTSPLPSSVGTLLSGSKSPVASAVTSGTVTPRARSIDPSPPHEHKANESSVHEVLNSLHLEAPSTGLPASSQLSLVRTLDSVNRCHAGTAPQQDESPSRPASSIASLDLPVQRAFTAVSPFRARVGSMSLVFETEGTTQGSVAIARIFDSNSPMAATLVDIDTLKPGEVRRFARGAESEHVVLNLNQSQSQSIQMVLRWL</sequence>
<reference evidence="2" key="1">
    <citation type="submission" date="2021-03" db="EMBL/GenBank/DDBJ databases">
        <authorList>
            <person name="Tagirdzhanova G."/>
        </authorList>
    </citation>
    <scope>NUCLEOTIDE SEQUENCE</scope>
</reference>
<dbReference type="InterPro" id="IPR027796">
    <property type="entry name" value="OTT_1508_deam-like"/>
</dbReference>
<keyword evidence="3" id="KW-1185">Reference proteome</keyword>
<protein>
    <submittedName>
        <fullName evidence="2">Uncharacterized protein</fullName>
    </submittedName>
</protein>
<dbReference type="OrthoDB" id="4851849at2759"/>
<gene>
    <name evidence="2" type="ORF">IMSHALPRED_007065</name>
</gene>
<dbReference type="Proteomes" id="UP000664534">
    <property type="component" value="Unassembled WGS sequence"/>
</dbReference>
<feature type="compositionally biased region" description="Basic and acidic residues" evidence="1">
    <location>
        <begin position="310"/>
        <end position="321"/>
    </location>
</feature>
<dbReference type="EMBL" id="CAJPDT010000044">
    <property type="protein sequence ID" value="CAF9926834.1"/>
    <property type="molecule type" value="Genomic_DNA"/>
</dbReference>
<feature type="region of interest" description="Disordered" evidence="1">
    <location>
        <begin position="291"/>
        <end position="321"/>
    </location>
</feature>
<dbReference type="Pfam" id="PF14441">
    <property type="entry name" value="OTT_1508_deam"/>
    <property type="match status" value="1"/>
</dbReference>
<proteinExistence type="predicted"/>
<dbReference type="AlphaFoldDB" id="A0A8H3FP36"/>